<feature type="region of interest" description="Disordered" evidence="1">
    <location>
        <begin position="23"/>
        <end position="78"/>
    </location>
</feature>
<feature type="signal peptide" evidence="2">
    <location>
        <begin position="1"/>
        <end position="18"/>
    </location>
</feature>
<comment type="caution">
    <text evidence="3">The sequence shown here is derived from an EMBL/GenBank/DDBJ whole genome shotgun (WGS) entry which is preliminary data.</text>
</comment>
<evidence type="ECO:0000256" key="1">
    <source>
        <dbReference type="SAM" id="MobiDB-lite"/>
    </source>
</evidence>
<proteinExistence type="predicted"/>
<dbReference type="AlphaFoldDB" id="A0A919SRA3"/>
<feature type="chain" id="PRO_5037057120" evidence="2">
    <location>
        <begin position="19"/>
        <end position="186"/>
    </location>
</feature>
<reference evidence="3" key="1">
    <citation type="submission" date="2021-03" db="EMBL/GenBank/DDBJ databases">
        <title>Whole genome shotgun sequence of Actinoplanes auranticolor NBRC 12245.</title>
        <authorList>
            <person name="Komaki H."/>
            <person name="Tamura T."/>
        </authorList>
    </citation>
    <scope>NUCLEOTIDE SEQUENCE</scope>
    <source>
        <strain evidence="3">NBRC 12245</strain>
    </source>
</reference>
<accession>A0A919SRA3</accession>
<keyword evidence="2" id="KW-0732">Signal</keyword>
<protein>
    <submittedName>
        <fullName evidence="3">Uncharacterized protein</fullName>
    </submittedName>
</protein>
<keyword evidence="4" id="KW-1185">Reference proteome</keyword>
<feature type="compositionally biased region" description="Low complexity" evidence="1">
    <location>
        <begin position="151"/>
        <end position="162"/>
    </location>
</feature>
<gene>
    <name evidence="3" type="ORF">Aau02nite_66800</name>
</gene>
<feature type="region of interest" description="Disordered" evidence="1">
    <location>
        <begin position="119"/>
        <end position="186"/>
    </location>
</feature>
<evidence type="ECO:0000313" key="3">
    <source>
        <dbReference type="EMBL" id="GIM75623.1"/>
    </source>
</evidence>
<sequence>MKVALGFAVLAFGGTALAARTGSLPPAAQERAHDIFSQAGVPAPDRSRQPSAGGGPTSAVPSRLPTPGRSVTSAPGGTTVLDLCRVWDAARQDPPGKAVPAPTRRALAAAAGGMPEIDGFCAKQLGKSAEPSGPPSSGTASKPAEPPKPGKPTTTGKPSDTPSHPGKGHGTSKRPDHPKGRGRNGG</sequence>
<evidence type="ECO:0000313" key="4">
    <source>
        <dbReference type="Proteomes" id="UP000681340"/>
    </source>
</evidence>
<evidence type="ECO:0000256" key="2">
    <source>
        <dbReference type="SAM" id="SignalP"/>
    </source>
</evidence>
<name>A0A919SRA3_9ACTN</name>
<dbReference type="EMBL" id="BOQL01000058">
    <property type="protein sequence ID" value="GIM75623.1"/>
    <property type="molecule type" value="Genomic_DNA"/>
</dbReference>
<dbReference type="Proteomes" id="UP000681340">
    <property type="component" value="Unassembled WGS sequence"/>
</dbReference>
<organism evidence="3 4">
    <name type="scientific">Actinoplanes auranticolor</name>
    <dbReference type="NCBI Taxonomy" id="47988"/>
    <lineage>
        <taxon>Bacteria</taxon>
        <taxon>Bacillati</taxon>
        <taxon>Actinomycetota</taxon>
        <taxon>Actinomycetes</taxon>
        <taxon>Micromonosporales</taxon>
        <taxon>Micromonosporaceae</taxon>
        <taxon>Actinoplanes</taxon>
    </lineage>
</organism>